<dbReference type="STRING" id="1185876.BN8_02169"/>
<dbReference type="PANTHER" id="PTHR35848">
    <property type="entry name" value="OXALATE-BINDING PROTEIN"/>
    <property type="match status" value="1"/>
</dbReference>
<organism evidence="3 4">
    <name type="scientific">Fibrisoma limi BUZ 3</name>
    <dbReference type="NCBI Taxonomy" id="1185876"/>
    <lineage>
        <taxon>Bacteria</taxon>
        <taxon>Pseudomonadati</taxon>
        <taxon>Bacteroidota</taxon>
        <taxon>Cytophagia</taxon>
        <taxon>Cytophagales</taxon>
        <taxon>Spirosomataceae</taxon>
        <taxon>Fibrisoma</taxon>
    </lineage>
</organism>
<proteinExistence type="predicted"/>
<evidence type="ECO:0000313" key="3">
    <source>
        <dbReference type="EMBL" id="CCH53105.1"/>
    </source>
</evidence>
<dbReference type="SUPFAM" id="SSF51182">
    <property type="entry name" value="RmlC-like cupins"/>
    <property type="match status" value="1"/>
</dbReference>
<reference evidence="3 4" key="1">
    <citation type="journal article" date="2012" name="J. Bacteriol.">
        <title>Genome Sequence of the Filamentous Bacterium Fibrisoma limi BUZ 3T.</title>
        <authorList>
            <person name="Filippini M."/>
            <person name="Qi W."/>
            <person name="Jaenicke S."/>
            <person name="Goesmann A."/>
            <person name="Smits T.H."/>
            <person name="Bagheri H.C."/>
        </authorList>
    </citation>
    <scope>NUCLEOTIDE SEQUENCE [LARGE SCALE GENOMIC DNA]</scope>
    <source>
        <strain evidence="4">BUZ 3T</strain>
    </source>
</reference>
<dbReference type="RefSeq" id="WP_009281689.1">
    <property type="nucleotide sequence ID" value="NZ_CAIT01000006.1"/>
</dbReference>
<evidence type="ECO:0000259" key="2">
    <source>
        <dbReference type="Pfam" id="PF07883"/>
    </source>
</evidence>
<dbReference type="EMBL" id="CAIT01000006">
    <property type="protein sequence ID" value="CCH53105.1"/>
    <property type="molecule type" value="Genomic_DNA"/>
</dbReference>
<dbReference type="InterPro" id="IPR051610">
    <property type="entry name" value="GPI/OXD"/>
</dbReference>
<gene>
    <name evidence="3" type="ORF">BN8_02169</name>
</gene>
<evidence type="ECO:0000256" key="1">
    <source>
        <dbReference type="ARBA" id="ARBA00022723"/>
    </source>
</evidence>
<evidence type="ECO:0000313" key="4">
    <source>
        <dbReference type="Proteomes" id="UP000009309"/>
    </source>
</evidence>
<dbReference type="GO" id="GO:0046872">
    <property type="term" value="F:metal ion binding"/>
    <property type="evidence" value="ECO:0007669"/>
    <property type="project" value="UniProtKB-KW"/>
</dbReference>
<dbReference type="InterPro" id="IPR014710">
    <property type="entry name" value="RmlC-like_jellyroll"/>
</dbReference>
<keyword evidence="4" id="KW-1185">Reference proteome</keyword>
<dbReference type="InterPro" id="IPR011051">
    <property type="entry name" value="RmlC_Cupin_sf"/>
</dbReference>
<dbReference type="Pfam" id="PF07883">
    <property type="entry name" value="Cupin_2"/>
    <property type="match status" value="2"/>
</dbReference>
<dbReference type="AlphaFoldDB" id="I2GGT0"/>
<dbReference type="InterPro" id="IPR013096">
    <property type="entry name" value="Cupin_2"/>
</dbReference>
<name>I2GGT0_9BACT</name>
<keyword evidence="1" id="KW-0479">Metal-binding</keyword>
<feature type="domain" description="Cupin type-2" evidence="2">
    <location>
        <begin position="187"/>
        <end position="252"/>
    </location>
</feature>
<accession>I2GGT0</accession>
<feature type="domain" description="Cupin type-2" evidence="2">
    <location>
        <begin position="65"/>
        <end position="130"/>
    </location>
</feature>
<dbReference type="eggNOG" id="COG3257">
    <property type="taxonomic scope" value="Bacteria"/>
</dbReference>
<protein>
    <submittedName>
        <fullName evidence="3">Cupin 2 conserved barrel domain protein</fullName>
    </submittedName>
</protein>
<dbReference type="Gene3D" id="2.60.120.10">
    <property type="entry name" value="Jelly Rolls"/>
    <property type="match status" value="1"/>
</dbReference>
<comment type="caution">
    <text evidence="3">The sequence shown here is derived from an EMBL/GenBank/DDBJ whole genome shotgun (WGS) entry which is preliminary data.</text>
</comment>
<sequence>MTMKLGLALGILFWFAVGRLSAQAVESGVYAWAKAPVTQKANVAQRLLLEGATTDFKHVRIHATTLPAHQTPHPAHRHNDEELIIVKEGELTVTIAGKTKTLGPGSIALMVPGDEHGFDNRGDVPATYYVMRYEAKAPVDTARGQKAGGSFWIDFRDVAFQPHSQGGIRRMFDRATAMTKRFEMHVTTLNEGLWSHPPHTHRAAEILLMIENTAQESINGTLHPAAVGDLIFLESNVPHAIQNTSRGRCMYFAFQFE</sequence>
<dbReference type="Proteomes" id="UP000009309">
    <property type="component" value="Unassembled WGS sequence"/>
</dbReference>